<dbReference type="RefSeq" id="WP_168538325.1">
    <property type="nucleotide sequence ID" value="NZ_JAAWWP010000005.1"/>
</dbReference>
<dbReference type="Proteomes" id="UP000772196">
    <property type="component" value="Unassembled WGS sequence"/>
</dbReference>
<keyword evidence="6" id="KW-0489">Methyltransferase</keyword>
<gene>
    <name evidence="12" type="ORF">HFV08_11080</name>
</gene>
<dbReference type="EMBL" id="JAAWWP010000005">
    <property type="protein sequence ID" value="NKI41772.1"/>
    <property type="molecule type" value="Genomic_DNA"/>
</dbReference>
<dbReference type="InterPro" id="IPR000682">
    <property type="entry name" value="PCMT"/>
</dbReference>
<dbReference type="InterPro" id="IPR029063">
    <property type="entry name" value="SAM-dependent_MTases_sf"/>
</dbReference>
<evidence type="ECO:0000256" key="4">
    <source>
        <dbReference type="ARBA" id="ARBA00013346"/>
    </source>
</evidence>
<accession>A0ABX1H088</accession>
<dbReference type="CDD" id="cd02440">
    <property type="entry name" value="AdoMet_MTases"/>
    <property type="match status" value="1"/>
</dbReference>
<dbReference type="Pfam" id="PF01135">
    <property type="entry name" value="PCMT"/>
    <property type="match status" value="1"/>
</dbReference>
<dbReference type="PANTHER" id="PTHR11579:SF0">
    <property type="entry name" value="PROTEIN-L-ISOASPARTATE(D-ASPARTATE) O-METHYLTRANSFERASE"/>
    <property type="match status" value="1"/>
</dbReference>
<name>A0ABX1H088_9ACTN</name>
<keyword evidence="13" id="KW-1185">Reference proteome</keyword>
<evidence type="ECO:0000313" key="13">
    <source>
        <dbReference type="Proteomes" id="UP000772196"/>
    </source>
</evidence>
<evidence type="ECO:0000256" key="9">
    <source>
        <dbReference type="ARBA" id="ARBA00030757"/>
    </source>
</evidence>
<comment type="caution">
    <text evidence="12">The sequence shown here is derived from an EMBL/GenBank/DDBJ whole genome shotgun (WGS) entry which is preliminary data.</text>
</comment>
<keyword evidence="8" id="KW-0949">S-adenosyl-L-methionine</keyword>
<evidence type="ECO:0000256" key="7">
    <source>
        <dbReference type="ARBA" id="ARBA00022679"/>
    </source>
</evidence>
<evidence type="ECO:0000256" key="5">
    <source>
        <dbReference type="ARBA" id="ARBA00022490"/>
    </source>
</evidence>
<evidence type="ECO:0000313" key="12">
    <source>
        <dbReference type="EMBL" id="NKI41772.1"/>
    </source>
</evidence>
<protein>
    <recommendedName>
        <fullName evidence="4">Protein-L-isoaspartate O-methyltransferase</fullName>
        <ecNumber evidence="3">2.1.1.77</ecNumber>
    </recommendedName>
    <alternativeName>
        <fullName evidence="11">L-isoaspartyl protein carboxyl methyltransferase</fullName>
    </alternativeName>
    <alternativeName>
        <fullName evidence="9">Protein L-isoaspartyl methyltransferase</fullName>
    </alternativeName>
    <alternativeName>
        <fullName evidence="10">Protein-beta-aspartate methyltransferase</fullName>
    </alternativeName>
</protein>
<dbReference type="EC" id="2.1.1.77" evidence="3"/>
<evidence type="ECO:0000256" key="2">
    <source>
        <dbReference type="ARBA" id="ARBA00005369"/>
    </source>
</evidence>
<organism evidence="12 13">
    <name type="scientific">Streptomyces physcomitrii</name>
    <dbReference type="NCBI Taxonomy" id="2724184"/>
    <lineage>
        <taxon>Bacteria</taxon>
        <taxon>Bacillati</taxon>
        <taxon>Actinomycetota</taxon>
        <taxon>Actinomycetes</taxon>
        <taxon>Kitasatosporales</taxon>
        <taxon>Streptomycetaceae</taxon>
        <taxon>Streptomyces</taxon>
    </lineage>
</organism>
<keyword evidence="7" id="KW-0808">Transferase</keyword>
<reference evidence="12 13" key="1">
    <citation type="submission" date="2020-04" db="EMBL/GenBank/DDBJ databases">
        <title>Phylogenetic Diversity and Antibacterial Activity against Ralstonia solanacearum of Endophytic Actinomycete Isolated from Moss.</title>
        <authorList>
            <person name="Zhuang X."/>
        </authorList>
    </citation>
    <scope>NUCLEOTIDE SEQUENCE [LARGE SCALE GENOMIC DNA]</scope>
    <source>
        <strain evidence="12 13">LD120</strain>
    </source>
</reference>
<evidence type="ECO:0000256" key="6">
    <source>
        <dbReference type="ARBA" id="ARBA00022603"/>
    </source>
</evidence>
<dbReference type="Gene3D" id="3.40.50.150">
    <property type="entry name" value="Vaccinia Virus protein VP39"/>
    <property type="match status" value="1"/>
</dbReference>
<sequence length="389" mass="42618">MAPHSQARPSHTGLGRALMSAGVLTPDWAPSFAAVPRSLFLPETMWPFDMERGTSVAVSRAVDPERWQDYADSDVPIVTQWDDGEHTGSEPGTLPTSSASMPSVVFAMLGSLGVRAGDQVLEIGTGTGWNAALLAHRLGPRNITTLEVDAAVTETAHTALHQAGYPVRAVCTDGALGYLDYAPYDRIIATCAVREIPAAWIEQCAPRGVILAPWGTHWGHGDAVVKLVVSAGGGSAGGKFTGPVEFMKLREQRQPPVRHRDYVTPDAEREERTSPLTKQQFLGGPFSPLQFTLGLRVPRCVRLVAEPVNERQPVWLYSLTDHSWACALFKDQQPTQVWQSGRRRLWDETEAACTWWTMNGQPAHERFGLTVTARGQSAWLDTPEHSWPV</sequence>
<evidence type="ECO:0000256" key="11">
    <source>
        <dbReference type="ARBA" id="ARBA00031350"/>
    </source>
</evidence>
<evidence type="ECO:0000256" key="3">
    <source>
        <dbReference type="ARBA" id="ARBA00011890"/>
    </source>
</evidence>
<evidence type="ECO:0000256" key="1">
    <source>
        <dbReference type="ARBA" id="ARBA00004496"/>
    </source>
</evidence>
<comment type="subcellular location">
    <subcellularLocation>
        <location evidence="1">Cytoplasm</location>
    </subcellularLocation>
</comment>
<evidence type="ECO:0000256" key="10">
    <source>
        <dbReference type="ARBA" id="ARBA00031323"/>
    </source>
</evidence>
<dbReference type="SUPFAM" id="SSF53335">
    <property type="entry name" value="S-adenosyl-L-methionine-dependent methyltransferases"/>
    <property type="match status" value="1"/>
</dbReference>
<keyword evidence="5" id="KW-0963">Cytoplasm</keyword>
<proteinExistence type="inferred from homology"/>
<comment type="similarity">
    <text evidence="2">Belongs to the methyltransferase superfamily. L-isoaspartyl/D-aspartyl protein methyltransferase family.</text>
</comment>
<dbReference type="PANTHER" id="PTHR11579">
    <property type="entry name" value="PROTEIN-L-ISOASPARTATE O-METHYLTRANSFERASE"/>
    <property type="match status" value="1"/>
</dbReference>
<evidence type="ECO:0000256" key="8">
    <source>
        <dbReference type="ARBA" id="ARBA00022691"/>
    </source>
</evidence>